<dbReference type="EMBL" id="CP039393">
    <property type="protein sequence ID" value="QCD35585.1"/>
    <property type="molecule type" value="Genomic_DNA"/>
</dbReference>
<name>A0A4P7VNR2_9BACT</name>
<dbReference type="AlphaFoldDB" id="A0A4P7VNR2"/>
<dbReference type="Proteomes" id="UP000297031">
    <property type="component" value="Chromosome"/>
</dbReference>
<evidence type="ECO:0000256" key="1">
    <source>
        <dbReference type="SAM" id="SignalP"/>
    </source>
</evidence>
<organism evidence="2 3">
    <name type="scientific">Muribaculum gordoncarteri</name>
    <dbReference type="NCBI Taxonomy" id="2530390"/>
    <lineage>
        <taxon>Bacteria</taxon>
        <taxon>Pseudomonadati</taxon>
        <taxon>Bacteroidota</taxon>
        <taxon>Bacteroidia</taxon>
        <taxon>Bacteroidales</taxon>
        <taxon>Muribaculaceae</taxon>
        <taxon>Muribaculum</taxon>
    </lineage>
</organism>
<dbReference type="SUPFAM" id="SSF56935">
    <property type="entry name" value="Porins"/>
    <property type="match status" value="1"/>
</dbReference>
<feature type="signal peptide" evidence="1">
    <location>
        <begin position="1"/>
        <end position="21"/>
    </location>
</feature>
<dbReference type="OrthoDB" id="603275at2"/>
<reference evidence="2 3" key="1">
    <citation type="submission" date="2019-02" db="EMBL/GenBank/DDBJ databases">
        <title>Isolation and identification of novel species under the genus Muribaculum.</title>
        <authorList>
            <person name="Miyake S."/>
            <person name="Ding Y."/>
            <person name="Low A."/>
            <person name="Soh M."/>
            <person name="Seedorf H."/>
        </authorList>
    </citation>
    <scope>NUCLEOTIDE SEQUENCE [LARGE SCALE GENOMIC DNA]</scope>
    <source>
        <strain evidence="2 3">TLL-A4</strain>
    </source>
</reference>
<accession>A0A4P7VNR2</accession>
<feature type="chain" id="PRO_5020922361" description="TonB-dependent receptor" evidence="1">
    <location>
        <begin position="22"/>
        <end position="783"/>
    </location>
</feature>
<gene>
    <name evidence="2" type="ORF">E7746_06605</name>
</gene>
<dbReference type="InterPro" id="IPR037066">
    <property type="entry name" value="Plug_dom_sf"/>
</dbReference>
<sequence length="783" mass="89361">MSARLYILVFFIISFAVPMSAQQDDERLDSLIRTLELKEVVVTAKKIRQSGDTISYAASSYISKNDKTLEDLLRKMPGIEVKSDGQIIYNGQWINEFYIEGLDMLGSNYGVATKNIDAHDIGTVQILEDHQDVKMLQGVRRGAAPAMNIRLKQSAKGIWSSTFDGAIGSQPNISWDASASLMNFRRNAQNISVYKTNNIGIDLRTEINAPSTYTSSYGTGILYPETPSLSNKYIYRNTSHSLSVNQLLKLSEDKTFTFNLNYLFDKEKRNSNDETTYLSDSVARYIIKESNSSDIHQHFVGTHAVYKLNGKKIYLKNTLSANASFPKGEGLINDLILQKFSAHSIKIDDELKLNYKKHNGGIADASFHISYNDKKGLLNLPNNEFCQIVDQRSFNIDGSGSLIALSIPHFMFNLNGEIDASWQHANTNLDIDNQSMPDDQQTWQVGARVTPKIFWHYGQKFQWLIYVPAGFMYYKSDNQTWNYNKTFFSIRPYSNITYKPSDRLSFSLTTIGEESLPSAISLMVQKRFIDYRTTISNPGHIEATMNRTLKTAFNASYTNVLDMLFGSLALTYVQSRYGNSSGYDITDDIINYIRLPYSTNSRIWQLDQTFSKGFFRWNSKVSESFSIGMNNSEYYINDEIHEGKSKYLRAKLSYNATFTKWLSFETSNEYTLSKSFTDGKANDGTKHTFTNATSIVLWPFKQLNVSPSVMFYNNNYSTSYRNNVFLNCNIEYTLGNTILSLQCSNLLNNDVFRRYNDNGIIRYSSEYHLRGRTIMVGIRIRIT</sequence>
<evidence type="ECO:0000313" key="3">
    <source>
        <dbReference type="Proteomes" id="UP000297031"/>
    </source>
</evidence>
<keyword evidence="3" id="KW-1185">Reference proteome</keyword>
<protein>
    <recommendedName>
        <fullName evidence="4">TonB-dependent receptor</fullName>
    </recommendedName>
</protein>
<dbReference type="KEGG" id="mgod:E7746_06605"/>
<proteinExistence type="predicted"/>
<keyword evidence="1" id="KW-0732">Signal</keyword>
<evidence type="ECO:0000313" key="2">
    <source>
        <dbReference type="EMBL" id="QCD35585.1"/>
    </source>
</evidence>
<dbReference type="Gene3D" id="2.170.130.10">
    <property type="entry name" value="TonB-dependent receptor, plug domain"/>
    <property type="match status" value="1"/>
</dbReference>
<evidence type="ECO:0008006" key="4">
    <source>
        <dbReference type="Google" id="ProtNLM"/>
    </source>
</evidence>
<dbReference type="RefSeq" id="WP_136410244.1">
    <property type="nucleotide sequence ID" value="NZ_CP039393.1"/>
</dbReference>